<keyword evidence="4 7" id="KW-0521">NADP</keyword>
<comment type="cofactor">
    <cofactor evidence="8">
        <name>FMN</name>
        <dbReference type="ChEBI" id="CHEBI:58210"/>
    </cofactor>
    <text evidence="8">Binds 1 FMN per subunit.</text>
</comment>
<proteinExistence type="inferred from homology"/>
<dbReference type="AlphaFoldDB" id="A0A419UZP8"/>
<reference evidence="10 11" key="1">
    <citation type="submission" date="2018-09" db="EMBL/GenBank/DDBJ databases">
        <title>Genomic Encyclopedia of Archaeal and Bacterial Type Strains, Phase II (KMG-II): from individual species to whole genera.</title>
        <authorList>
            <person name="Goeker M."/>
        </authorList>
    </citation>
    <scope>NUCLEOTIDE SEQUENCE [LARGE SCALE GENOMIC DNA]</scope>
    <source>
        <strain evidence="10 11">DSM 17008</strain>
    </source>
</reference>
<dbReference type="RefSeq" id="WP_170146925.1">
    <property type="nucleotide sequence ID" value="NZ_RAPK01000010.1"/>
</dbReference>
<dbReference type="InterPro" id="IPR052530">
    <property type="entry name" value="NAD(P)H_nitroreductase"/>
</dbReference>
<feature type="binding site" description="in other chain" evidence="8">
    <location>
        <begin position="135"/>
        <end position="137"/>
    </location>
    <ligand>
        <name>FMN</name>
        <dbReference type="ChEBI" id="CHEBI:58210"/>
        <note>ligand shared between dimeric partners</note>
    </ligand>
</feature>
<dbReference type="InterPro" id="IPR000415">
    <property type="entry name" value="Nitroreductase-like"/>
</dbReference>
<dbReference type="SUPFAM" id="SSF55469">
    <property type="entry name" value="FMN-dependent nitroreductase-like"/>
    <property type="match status" value="1"/>
</dbReference>
<sequence>MLQTQRKDLADIITERRSINSFSDKPVSEEVIIDLLETAKWAPDHGVREPWRFILCLDNGKEHLLEAMLAYNSQCKKPKNPDKIRAKIMGPSAHLLVINNAETNRKKWEENYGAASALIQNFQLCAWEQGIGMIWKTGSYIDNDTFKEAMHIDSDETIIGLMQIGYPDQIPEAKPRTTVLNKITTLK</sequence>
<evidence type="ECO:0000256" key="7">
    <source>
        <dbReference type="PIRNR" id="PIRNR000232"/>
    </source>
</evidence>
<evidence type="ECO:0000256" key="6">
    <source>
        <dbReference type="ARBA" id="ARBA00023027"/>
    </source>
</evidence>
<dbReference type="PANTHER" id="PTHR43821:SF1">
    <property type="entry name" value="NAD(P)H NITROREDUCTASE YDJA-RELATED"/>
    <property type="match status" value="1"/>
</dbReference>
<feature type="domain" description="Nitroreductase" evidence="9">
    <location>
        <begin position="13"/>
        <end position="166"/>
    </location>
</feature>
<dbReference type="PANTHER" id="PTHR43821">
    <property type="entry name" value="NAD(P)H NITROREDUCTASE YDJA-RELATED"/>
    <property type="match status" value="1"/>
</dbReference>
<dbReference type="InterPro" id="IPR026021">
    <property type="entry name" value="YdjA-like"/>
</dbReference>
<evidence type="ECO:0000256" key="5">
    <source>
        <dbReference type="ARBA" id="ARBA00023002"/>
    </source>
</evidence>
<keyword evidence="2 7" id="KW-0285">Flavoprotein</keyword>
<organism evidence="10 11">
    <name type="scientific">Sinobaca qinghaiensis</name>
    <dbReference type="NCBI Taxonomy" id="342944"/>
    <lineage>
        <taxon>Bacteria</taxon>
        <taxon>Bacillati</taxon>
        <taxon>Bacillota</taxon>
        <taxon>Bacilli</taxon>
        <taxon>Bacillales</taxon>
        <taxon>Sporolactobacillaceae</taxon>
        <taxon>Sinobaca</taxon>
    </lineage>
</organism>
<evidence type="ECO:0000313" key="10">
    <source>
        <dbReference type="EMBL" id="RKD71154.1"/>
    </source>
</evidence>
<feature type="binding site" evidence="8">
    <location>
        <position position="45"/>
    </location>
    <ligand>
        <name>FMN</name>
        <dbReference type="ChEBI" id="CHEBI:58210"/>
        <note>ligand shared between dimeric partners</note>
    </ligand>
</feature>
<dbReference type="Pfam" id="PF00881">
    <property type="entry name" value="Nitroreductase"/>
    <property type="match status" value="1"/>
</dbReference>
<dbReference type="EC" id="1.-.-.-" evidence="7"/>
<feature type="binding site" description="in other chain" evidence="8">
    <location>
        <begin position="16"/>
        <end position="18"/>
    </location>
    <ligand>
        <name>FMN</name>
        <dbReference type="ChEBI" id="CHEBI:58210"/>
        <note>ligand shared between dimeric partners</note>
    </ligand>
</feature>
<evidence type="ECO:0000259" key="9">
    <source>
        <dbReference type="Pfam" id="PF00881"/>
    </source>
</evidence>
<keyword evidence="6 7" id="KW-0520">NAD</keyword>
<dbReference type="InterPro" id="IPR029479">
    <property type="entry name" value="Nitroreductase"/>
</dbReference>
<keyword evidence="11" id="KW-1185">Reference proteome</keyword>
<dbReference type="CDD" id="cd02135">
    <property type="entry name" value="YdjA-like"/>
    <property type="match status" value="1"/>
</dbReference>
<accession>A0A419UZP8</accession>
<keyword evidence="3 7" id="KW-0288">FMN</keyword>
<dbReference type="EMBL" id="RAPK01000010">
    <property type="protein sequence ID" value="RKD71154.1"/>
    <property type="molecule type" value="Genomic_DNA"/>
</dbReference>
<protein>
    <recommendedName>
        <fullName evidence="7">Putative NAD(P)H nitroreductase</fullName>
        <ecNumber evidence="7">1.-.-.-</ecNumber>
    </recommendedName>
</protein>
<dbReference type="Proteomes" id="UP000285120">
    <property type="component" value="Unassembled WGS sequence"/>
</dbReference>
<gene>
    <name evidence="10" type="ORF">ATL39_2548</name>
</gene>
<dbReference type="PIRSF" id="PIRSF000232">
    <property type="entry name" value="YdjA"/>
    <property type="match status" value="1"/>
</dbReference>
<evidence type="ECO:0000256" key="8">
    <source>
        <dbReference type="PIRSR" id="PIRSR000232-1"/>
    </source>
</evidence>
<comment type="caution">
    <text evidence="10">The sequence shown here is derived from an EMBL/GenBank/DDBJ whole genome shotgun (WGS) entry which is preliminary data.</text>
</comment>
<name>A0A419UZP8_9BACL</name>
<evidence type="ECO:0000313" key="11">
    <source>
        <dbReference type="Proteomes" id="UP000285120"/>
    </source>
</evidence>
<comment type="similarity">
    <text evidence="1 7">Belongs to the nitroreductase family.</text>
</comment>
<keyword evidence="5 7" id="KW-0560">Oxidoreductase</keyword>
<dbReference type="GO" id="GO:0016491">
    <property type="term" value="F:oxidoreductase activity"/>
    <property type="evidence" value="ECO:0007669"/>
    <property type="project" value="UniProtKB-UniRule"/>
</dbReference>
<dbReference type="Gene3D" id="3.40.109.10">
    <property type="entry name" value="NADH Oxidase"/>
    <property type="match status" value="1"/>
</dbReference>
<evidence type="ECO:0000256" key="1">
    <source>
        <dbReference type="ARBA" id="ARBA00007118"/>
    </source>
</evidence>
<evidence type="ECO:0000256" key="3">
    <source>
        <dbReference type="ARBA" id="ARBA00022643"/>
    </source>
</evidence>
<evidence type="ECO:0000256" key="2">
    <source>
        <dbReference type="ARBA" id="ARBA00022630"/>
    </source>
</evidence>
<evidence type="ECO:0000256" key="4">
    <source>
        <dbReference type="ARBA" id="ARBA00022857"/>
    </source>
</evidence>